<dbReference type="SUPFAM" id="SSF48403">
    <property type="entry name" value="Ankyrin repeat"/>
    <property type="match status" value="1"/>
</dbReference>
<reference evidence="2" key="1">
    <citation type="journal article" date="2021" name="Mol. Plant Microbe Interact.">
        <title>Complete Genome Sequence of the Plant-Pathogenic Fungus Colletotrichum lupini.</title>
        <authorList>
            <person name="Baroncelli R."/>
            <person name="Pensec F."/>
            <person name="Da Lio D."/>
            <person name="Boufleur T."/>
            <person name="Vicente I."/>
            <person name="Sarrocco S."/>
            <person name="Picot A."/>
            <person name="Baraldi E."/>
            <person name="Sukno S."/>
            <person name="Thon M."/>
            <person name="Le Floch G."/>
        </authorList>
    </citation>
    <scope>NUCLEOTIDE SEQUENCE</scope>
    <source>
        <strain evidence="2">IMI 504893</strain>
    </source>
</reference>
<evidence type="ECO:0000313" key="3">
    <source>
        <dbReference type="Proteomes" id="UP000830671"/>
    </source>
</evidence>
<accession>A0A9Q8W6W6</accession>
<organism evidence="2 3">
    <name type="scientific">Colletotrichum lupini</name>
    <dbReference type="NCBI Taxonomy" id="145971"/>
    <lineage>
        <taxon>Eukaryota</taxon>
        <taxon>Fungi</taxon>
        <taxon>Dikarya</taxon>
        <taxon>Ascomycota</taxon>
        <taxon>Pezizomycotina</taxon>
        <taxon>Sordariomycetes</taxon>
        <taxon>Hypocreomycetidae</taxon>
        <taxon>Glomerellales</taxon>
        <taxon>Glomerellaceae</taxon>
        <taxon>Colletotrichum</taxon>
        <taxon>Colletotrichum acutatum species complex</taxon>
    </lineage>
</organism>
<evidence type="ECO:0008006" key="4">
    <source>
        <dbReference type="Google" id="ProtNLM"/>
    </source>
</evidence>
<proteinExistence type="predicted"/>
<dbReference type="InterPro" id="IPR036770">
    <property type="entry name" value="Ankyrin_rpt-contain_sf"/>
</dbReference>
<feature type="repeat" description="ANK" evidence="1">
    <location>
        <begin position="370"/>
        <end position="402"/>
    </location>
</feature>
<dbReference type="EMBL" id="CP019471">
    <property type="protein sequence ID" value="UQC73688.1"/>
    <property type="molecule type" value="Genomic_DNA"/>
</dbReference>
<evidence type="ECO:0000256" key="1">
    <source>
        <dbReference type="PROSITE-ProRule" id="PRU00023"/>
    </source>
</evidence>
<gene>
    <name evidence="2" type="ORF">CLUP02_00334</name>
</gene>
<dbReference type="GeneID" id="73334394"/>
<dbReference type="AlphaFoldDB" id="A0A9Q8W6W6"/>
<keyword evidence="1" id="KW-0040">ANK repeat</keyword>
<sequence>MELYRNPEGSMSSVSLRSSRDWNAEIRNEFADTSETCFVRLATQYAAGYLTLSDYLEGVLSHLRKGAIKHKWDVPSEDFSDLLELDLFAGAVKARHLDPTFVPLEENDYSQAKRLASRSWTTNDPDEFDRLGREDQIDPSALMPEIADFLLIICYAKRHTLLFRHLISLLPGPPNRSTFDFLNQRLLQPRTAYWTIIHQHSPKQQSNSTDEIIMWTDILNFGWVHDPVNAETQRFLHIGIHSQYPDVERDDSVAFGSQKLKDFHLALASRGLYCDMASLGDYLASCRSLDQALDLLAIFPGNKVRPSGRDLYEWESGGLVGSIAGSSTLDGKLRTDIMSLALESIEGVDVNAPFNSNAWEDDLPGRKRTPRMTGLQVAASKGDRELAEVLIQHGARCDVVEYTTGLNAAGFARNNRQVDLAEWLDDLSQK</sequence>
<dbReference type="Proteomes" id="UP000830671">
    <property type="component" value="Chromosome 1"/>
</dbReference>
<keyword evidence="3" id="KW-1185">Reference proteome</keyword>
<dbReference type="PROSITE" id="PS50088">
    <property type="entry name" value="ANK_REPEAT"/>
    <property type="match status" value="1"/>
</dbReference>
<name>A0A9Q8W6W6_9PEZI</name>
<dbReference type="KEGG" id="clup:CLUP02_00334"/>
<protein>
    <recommendedName>
        <fullName evidence="4">Ankyrin repeat protein</fullName>
    </recommendedName>
</protein>
<dbReference type="RefSeq" id="XP_049135341.1">
    <property type="nucleotide sequence ID" value="XM_049279384.1"/>
</dbReference>
<dbReference type="InterPro" id="IPR002110">
    <property type="entry name" value="Ankyrin_rpt"/>
</dbReference>
<dbReference type="Gene3D" id="1.25.40.20">
    <property type="entry name" value="Ankyrin repeat-containing domain"/>
    <property type="match status" value="1"/>
</dbReference>
<evidence type="ECO:0000313" key="2">
    <source>
        <dbReference type="EMBL" id="UQC73688.1"/>
    </source>
</evidence>